<keyword evidence="3" id="KW-1185">Reference proteome</keyword>
<gene>
    <name evidence="2" type="ORF">MQN93_14605</name>
</gene>
<evidence type="ECO:0000256" key="1">
    <source>
        <dbReference type="SAM" id="MobiDB-lite"/>
    </source>
</evidence>
<comment type="caution">
    <text evidence="2">The sequence shown here is derived from an EMBL/GenBank/DDBJ whole genome shotgun (WGS) entry which is preliminary data.</text>
</comment>
<dbReference type="RefSeq" id="WP_242709817.1">
    <property type="nucleotide sequence ID" value="NZ_JALDAX010000005.1"/>
</dbReference>
<dbReference type="Proteomes" id="UP001165270">
    <property type="component" value="Unassembled WGS sequence"/>
</dbReference>
<evidence type="ECO:0000313" key="3">
    <source>
        <dbReference type="Proteomes" id="UP001165270"/>
    </source>
</evidence>
<feature type="compositionally biased region" description="Low complexity" evidence="1">
    <location>
        <begin position="29"/>
        <end position="39"/>
    </location>
</feature>
<organism evidence="2 3">
    <name type="scientific">Streptomyces spinosisporus</name>
    <dbReference type="NCBI Taxonomy" id="2927582"/>
    <lineage>
        <taxon>Bacteria</taxon>
        <taxon>Bacillati</taxon>
        <taxon>Actinomycetota</taxon>
        <taxon>Actinomycetes</taxon>
        <taxon>Kitasatosporales</taxon>
        <taxon>Streptomycetaceae</taxon>
        <taxon>Streptomyces</taxon>
    </lineage>
</organism>
<dbReference type="EMBL" id="JALDAX010000005">
    <property type="protein sequence ID" value="MCI3240947.1"/>
    <property type="molecule type" value="Genomic_DNA"/>
</dbReference>
<sequence>MVELGTDGASGLGAAVIGPDTTTDDADAPHGGHPAGVPAPTFPNPGTPFPTAVR</sequence>
<evidence type="ECO:0000313" key="2">
    <source>
        <dbReference type="EMBL" id="MCI3240947.1"/>
    </source>
</evidence>
<name>A0ABS9XFT3_9ACTN</name>
<accession>A0ABS9XFT3</accession>
<protein>
    <submittedName>
        <fullName evidence="2">Uncharacterized protein</fullName>
    </submittedName>
</protein>
<proteinExistence type="predicted"/>
<reference evidence="2" key="1">
    <citation type="submission" date="2022-03" db="EMBL/GenBank/DDBJ databases">
        <title>Streptomyces 7R015 and 7R016 isolated from Barleria lupulina in Thailand.</title>
        <authorList>
            <person name="Kanchanasin P."/>
            <person name="Phongsopitanun W."/>
            <person name="Tanasupawat S."/>
        </authorList>
    </citation>
    <scope>NUCLEOTIDE SEQUENCE</scope>
    <source>
        <strain evidence="2">7R016</strain>
    </source>
</reference>
<feature type="region of interest" description="Disordered" evidence="1">
    <location>
        <begin position="1"/>
        <end position="54"/>
    </location>
</feature>